<comment type="caution">
    <text evidence="3">The sequence shown here is derived from an EMBL/GenBank/DDBJ whole genome shotgun (WGS) entry which is preliminary data.</text>
</comment>
<gene>
    <name evidence="2" type="ORF">PC113_g10327</name>
    <name evidence="3" type="ORF">PC118_g13345</name>
</gene>
<accession>A0A8T1FUS5</accession>
<proteinExistence type="predicted"/>
<name>A0A8T1FUS5_9STRA</name>
<evidence type="ECO:0000313" key="4">
    <source>
        <dbReference type="Proteomes" id="UP000697107"/>
    </source>
</evidence>
<evidence type="ECO:0000313" key="3">
    <source>
        <dbReference type="EMBL" id="KAG2976592.1"/>
    </source>
</evidence>
<reference evidence="3" key="1">
    <citation type="submission" date="2018-10" db="EMBL/GenBank/DDBJ databases">
        <title>Effector identification in a new, highly contiguous assembly of the strawberry crown rot pathogen Phytophthora cactorum.</title>
        <authorList>
            <person name="Armitage A.D."/>
            <person name="Nellist C.F."/>
            <person name="Bates H."/>
            <person name="Vickerstaff R.J."/>
            <person name="Harrison R.J."/>
        </authorList>
    </citation>
    <scope>NUCLEOTIDE SEQUENCE</scope>
    <source>
        <strain evidence="2">15-7</strain>
        <strain evidence="3">P415</strain>
    </source>
</reference>
<evidence type="ECO:0000313" key="2">
    <source>
        <dbReference type="EMBL" id="KAG2857854.1"/>
    </source>
</evidence>
<sequence>MQSLRAVCVFVISSMLYCSQQESQCFDTKRGVATLIVVSGVMFYSWAKSQQGKASVLAPSSARRPKKDPKTKMVAGKNYVV</sequence>
<protein>
    <submittedName>
        <fullName evidence="3">Uncharacterized protein</fullName>
    </submittedName>
</protein>
<dbReference type="Proteomes" id="UP000697107">
    <property type="component" value="Unassembled WGS sequence"/>
</dbReference>
<dbReference type="AlphaFoldDB" id="A0A8T1FUS5"/>
<feature type="region of interest" description="Disordered" evidence="1">
    <location>
        <begin position="53"/>
        <end position="81"/>
    </location>
</feature>
<dbReference type="EMBL" id="RCML01000456">
    <property type="protein sequence ID" value="KAG2976592.1"/>
    <property type="molecule type" value="Genomic_DNA"/>
</dbReference>
<evidence type="ECO:0000256" key="1">
    <source>
        <dbReference type="SAM" id="MobiDB-lite"/>
    </source>
</evidence>
<dbReference type="EMBL" id="RCMG01000274">
    <property type="protein sequence ID" value="KAG2857854.1"/>
    <property type="molecule type" value="Genomic_DNA"/>
</dbReference>
<organism evidence="3 4">
    <name type="scientific">Phytophthora cactorum</name>
    <dbReference type="NCBI Taxonomy" id="29920"/>
    <lineage>
        <taxon>Eukaryota</taxon>
        <taxon>Sar</taxon>
        <taxon>Stramenopiles</taxon>
        <taxon>Oomycota</taxon>
        <taxon>Peronosporomycetes</taxon>
        <taxon>Peronosporales</taxon>
        <taxon>Peronosporaceae</taxon>
        <taxon>Phytophthora</taxon>
    </lineage>
</organism>
<dbReference type="VEuPathDB" id="FungiDB:PC110_g15453"/>
<dbReference type="Proteomes" id="UP000735874">
    <property type="component" value="Unassembled WGS sequence"/>
</dbReference>